<proteinExistence type="predicted"/>
<keyword evidence="1" id="KW-0328">Glycosyltransferase</keyword>
<dbReference type="InterPro" id="IPR050396">
    <property type="entry name" value="Glycosyltr_51/Transpeptidase"/>
</dbReference>
<feature type="domain" description="Penicillin-binding protein transpeptidase" evidence="3">
    <location>
        <begin position="3"/>
        <end position="105"/>
    </location>
</feature>
<dbReference type="Gene3D" id="3.40.710.10">
    <property type="entry name" value="DD-peptidase/beta-lactamase superfamily"/>
    <property type="match status" value="1"/>
</dbReference>
<keyword evidence="2" id="KW-0808">Transferase</keyword>
<dbReference type="EMBL" id="BARS01049316">
    <property type="protein sequence ID" value="GAG31619.1"/>
    <property type="molecule type" value="Genomic_DNA"/>
</dbReference>
<name>X0WKX5_9ZZZZ</name>
<dbReference type="InterPro" id="IPR001460">
    <property type="entry name" value="PCN-bd_Tpept"/>
</dbReference>
<dbReference type="SUPFAM" id="SSF56601">
    <property type="entry name" value="beta-lactamase/transpeptidase-like"/>
    <property type="match status" value="1"/>
</dbReference>
<dbReference type="Pfam" id="PF00905">
    <property type="entry name" value="Transpeptidase"/>
    <property type="match status" value="1"/>
</dbReference>
<evidence type="ECO:0000313" key="4">
    <source>
        <dbReference type="EMBL" id="GAG31619.1"/>
    </source>
</evidence>
<dbReference type="AlphaFoldDB" id="X0WKX5"/>
<dbReference type="GO" id="GO:0008658">
    <property type="term" value="F:penicillin binding"/>
    <property type="evidence" value="ECO:0007669"/>
    <property type="project" value="InterPro"/>
</dbReference>
<sequence length="174" mass="19672">TLKEVVGMFNAFANNGVYVEPHCISWVKDKWGTKIWKYNHMCERVMSARTSGQVAKVLQLGLNRVRKSFPQKWIDAQGISKTGTTNDSRTCWFAGSTPELTTAVYIGCDDNRSMGKNVYPLRTAFPIWMAVNRELQFDQKKFSFDPSLTEICINKKTGKPTLKSIDPNAISILV</sequence>
<gene>
    <name evidence="4" type="ORF">S01H1_73783</name>
</gene>
<accession>X0WKX5</accession>
<evidence type="ECO:0000256" key="2">
    <source>
        <dbReference type="ARBA" id="ARBA00022679"/>
    </source>
</evidence>
<protein>
    <recommendedName>
        <fullName evidence="3">Penicillin-binding protein transpeptidase domain-containing protein</fullName>
    </recommendedName>
</protein>
<feature type="non-terminal residue" evidence="4">
    <location>
        <position position="1"/>
    </location>
</feature>
<dbReference type="GO" id="GO:0008955">
    <property type="term" value="F:peptidoglycan glycosyltransferase activity"/>
    <property type="evidence" value="ECO:0007669"/>
    <property type="project" value="TreeGrafter"/>
</dbReference>
<dbReference type="PANTHER" id="PTHR32282:SF33">
    <property type="entry name" value="PEPTIDOGLYCAN GLYCOSYLTRANSFERASE"/>
    <property type="match status" value="1"/>
</dbReference>
<dbReference type="InterPro" id="IPR012338">
    <property type="entry name" value="Beta-lactam/transpept-like"/>
</dbReference>
<comment type="caution">
    <text evidence="4">The sequence shown here is derived from an EMBL/GenBank/DDBJ whole genome shotgun (WGS) entry which is preliminary data.</text>
</comment>
<dbReference type="PANTHER" id="PTHR32282">
    <property type="entry name" value="BINDING PROTEIN TRANSPEPTIDASE, PUTATIVE-RELATED"/>
    <property type="match status" value="1"/>
</dbReference>
<dbReference type="GO" id="GO:0030288">
    <property type="term" value="C:outer membrane-bounded periplasmic space"/>
    <property type="evidence" value="ECO:0007669"/>
    <property type="project" value="TreeGrafter"/>
</dbReference>
<dbReference type="GO" id="GO:0009252">
    <property type="term" value="P:peptidoglycan biosynthetic process"/>
    <property type="evidence" value="ECO:0007669"/>
    <property type="project" value="TreeGrafter"/>
</dbReference>
<reference evidence="4" key="1">
    <citation type="journal article" date="2014" name="Front. Microbiol.">
        <title>High frequency of phylogenetically diverse reductive dehalogenase-homologous genes in deep subseafloor sedimentary metagenomes.</title>
        <authorList>
            <person name="Kawai M."/>
            <person name="Futagami T."/>
            <person name="Toyoda A."/>
            <person name="Takaki Y."/>
            <person name="Nishi S."/>
            <person name="Hori S."/>
            <person name="Arai W."/>
            <person name="Tsubouchi T."/>
            <person name="Morono Y."/>
            <person name="Uchiyama I."/>
            <person name="Ito T."/>
            <person name="Fujiyama A."/>
            <person name="Inagaki F."/>
            <person name="Takami H."/>
        </authorList>
    </citation>
    <scope>NUCLEOTIDE SEQUENCE</scope>
    <source>
        <strain evidence="4">Expedition CK06-06</strain>
    </source>
</reference>
<evidence type="ECO:0000256" key="1">
    <source>
        <dbReference type="ARBA" id="ARBA00022676"/>
    </source>
</evidence>
<organism evidence="4">
    <name type="scientific">marine sediment metagenome</name>
    <dbReference type="NCBI Taxonomy" id="412755"/>
    <lineage>
        <taxon>unclassified sequences</taxon>
        <taxon>metagenomes</taxon>
        <taxon>ecological metagenomes</taxon>
    </lineage>
</organism>
<evidence type="ECO:0000259" key="3">
    <source>
        <dbReference type="Pfam" id="PF00905"/>
    </source>
</evidence>